<evidence type="ECO:0000313" key="7">
    <source>
        <dbReference type="EMBL" id="EOA82159.1"/>
    </source>
</evidence>
<dbReference type="InterPro" id="IPR050604">
    <property type="entry name" value="PDZ-LIM_domain"/>
</dbReference>
<evidence type="ECO:0000256" key="3">
    <source>
        <dbReference type="ARBA" id="ARBA00023038"/>
    </source>
</evidence>
<feature type="region of interest" description="Disordered" evidence="5">
    <location>
        <begin position="1"/>
        <end position="150"/>
    </location>
</feature>
<dbReference type="GO" id="GO:0030695">
    <property type="term" value="F:GTPase regulator activity"/>
    <property type="evidence" value="ECO:0007669"/>
    <property type="project" value="UniProtKB-ARBA"/>
</dbReference>
<dbReference type="GO" id="GO:0031941">
    <property type="term" value="C:filamentous actin"/>
    <property type="evidence" value="ECO:0007669"/>
    <property type="project" value="TreeGrafter"/>
</dbReference>
<evidence type="ECO:0000256" key="5">
    <source>
        <dbReference type="SAM" id="MobiDB-lite"/>
    </source>
</evidence>
<dbReference type="GO" id="GO:0051371">
    <property type="term" value="F:muscle alpha-actinin binding"/>
    <property type="evidence" value="ECO:0007669"/>
    <property type="project" value="TreeGrafter"/>
</dbReference>
<dbReference type="GO" id="GO:0003779">
    <property type="term" value="F:actin binding"/>
    <property type="evidence" value="ECO:0007669"/>
    <property type="project" value="TreeGrafter"/>
</dbReference>
<name>R0JXG8_EXST2</name>
<dbReference type="SMART" id="SM00132">
    <property type="entry name" value="LIM"/>
    <property type="match status" value="3"/>
</dbReference>
<feature type="compositionally biased region" description="Polar residues" evidence="5">
    <location>
        <begin position="617"/>
        <end position="633"/>
    </location>
</feature>
<feature type="compositionally biased region" description="Low complexity" evidence="5">
    <location>
        <begin position="10"/>
        <end position="22"/>
    </location>
</feature>
<dbReference type="InterPro" id="IPR001781">
    <property type="entry name" value="Znf_LIM"/>
</dbReference>
<dbReference type="Pfam" id="PF00412">
    <property type="entry name" value="LIM"/>
    <property type="match status" value="3"/>
</dbReference>
<feature type="domain" description="LIM zinc-binding" evidence="6">
    <location>
        <begin position="771"/>
        <end position="830"/>
    </location>
</feature>
<feature type="region of interest" description="Disordered" evidence="5">
    <location>
        <begin position="479"/>
        <end position="696"/>
    </location>
</feature>
<protein>
    <recommendedName>
        <fullName evidence="6">LIM zinc-binding domain-containing protein</fullName>
    </recommendedName>
</protein>
<feature type="compositionally biased region" description="Low complexity" evidence="5">
    <location>
        <begin position="234"/>
        <end position="249"/>
    </location>
</feature>
<feature type="region of interest" description="Disordered" evidence="5">
    <location>
        <begin position="184"/>
        <end position="462"/>
    </location>
</feature>
<dbReference type="GO" id="GO:0030036">
    <property type="term" value="P:actin cytoskeleton organization"/>
    <property type="evidence" value="ECO:0007669"/>
    <property type="project" value="TreeGrafter"/>
</dbReference>
<feature type="compositionally biased region" description="Low complexity" evidence="5">
    <location>
        <begin position="34"/>
        <end position="47"/>
    </location>
</feature>
<keyword evidence="3 4" id="KW-0440">LIM domain</keyword>
<dbReference type="GO" id="GO:0046872">
    <property type="term" value="F:metal ion binding"/>
    <property type="evidence" value="ECO:0007669"/>
    <property type="project" value="UniProtKB-KW"/>
</dbReference>
<sequence length="995" mass="107291">MFTSKEREGASSPGPGAYYSPSQMKSYLQDLRTNRPARPTGARPAPAHFNTWSNRSANRMSDSAAVAALQRAFTDPAADADARPSSSHEPKSHSRTISRPSLEKVVGGAGRPLVQAPRGRQQETTSSSHARTASMIYREREQRQAEQDEARAIRAAMEDLELAQEGKIYEAARDEAAELVWKHRNPNAAENNPHAPYSYPGLARKGSTQRSRSVEGKDQDLQRANSKLRKRHSMGSTASGSRSSSLQSNGPGGNADGSGNGISSSSPTKASFDIKHKKGESPALAKAISDLPDYKHRRRSSGARRTASGSLFQNPNDQIYEEPEEDAPPAPAPTPAAAEPSKPEKLPLGVRRNPFMRFQSIKSNPLVRSSTDPTATTKRFDRYEIQKNPPTQSRNAGYTLNPTGAKSAENAKADAENVPEVKMKDGKEIRSEELRAATGFRLKDRSAKLPTPTAVSDAPGRPIVSFKKDWNVVELKEVISAVPDAPRASDQTKSGAAAPDSPTTNLAPDVHKRNTTSRPPSIPEINVPEPISGLAPEVPKRSTTPRPPEVPATNRPSTRSGNAERPADPPVSARPLPLTSSLRNAKIPTRPSAAPIPTINAPDAAPARSRTTPAPSISVSETPSNSFNASSGRGYQRPLPSNAPPIPSISVNETPAPNRASRGNAAPIPSISVSETSAPRRGSAAPAINVTPDVPTISVNESPTRGRHSNVPSISVNSSVPSINVNASKGFGPVASTRPLPVPNAQNKSHGYNSTGSPRTHWTPTTVRTGALCTQCALPIAGRIVSAAGSRFHPECFCCYQCGEHLECVAFYPEPSNKHAERVQRIRARLLGVDIPFLPSHPTAEDMARLEHEDGTDESARFYCHLDFHELFSPRCKSCKTPIEGEVIVACGAEWHAGHFFCAQCGDPFDSTTPFVEKDGYAWCVNCHTHRYSTKCKGCRKPVTDTVVKALGSEWHVGCFVCVICSGPFEDGRYFLRGDTQDPVCVRCEERRLKA</sequence>
<dbReference type="GO" id="GO:0001725">
    <property type="term" value="C:stress fiber"/>
    <property type="evidence" value="ECO:0007669"/>
    <property type="project" value="TreeGrafter"/>
</dbReference>
<evidence type="ECO:0000256" key="2">
    <source>
        <dbReference type="ARBA" id="ARBA00022833"/>
    </source>
</evidence>
<dbReference type="AlphaFoldDB" id="R0JXG8"/>
<reference evidence="7 8" key="2">
    <citation type="journal article" date="2013" name="PLoS Genet.">
        <title>Comparative genome structure, secondary metabolite, and effector coding capacity across Cochliobolus pathogens.</title>
        <authorList>
            <person name="Condon B.J."/>
            <person name="Leng Y."/>
            <person name="Wu D."/>
            <person name="Bushley K.E."/>
            <person name="Ohm R.A."/>
            <person name="Otillar R."/>
            <person name="Martin J."/>
            <person name="Schackwitz W."/>
            <person name="Grimwood J."/>
            <person name="MohdZainudin N."/>
            <person name="Xue C."/>
            <person name="Wang R."/>
            <person name="Manning V.A."/>
            <person name="Dhillon B."/>
            <person name="Tu Z.J."/>
            <person name="Steffenson B.J."/>
            <person name="Salamov A."/>
            <person name="Sun H."/>
            <person name="Lowry S."/>
            <person name="LaButti K."/>
            <person name="Han J."/>
            <person name="Copeland A."/>
            <person name="Lindquist E."/>
            <person name="Barry K."/>
            <person name="Schmutz J."/>
            <person name="Baker S.E."/>
            <person name="Ciuffetti L.M."/>
            <person name="Grigoriev I.V."/>
            <person name="Zhong S."/>
            <person name="Turgeon B.G."/>
        </authorList>
    </citation>
    <scope>NUCLEOTIDE SEQUENCE [LARGE SCALE GENOMIC DNA]</scope>
    <source>
        <strain evidence="8">28A</strain>
    </source>
</reference>
<reference evidence="7 8" key="1">
    <citation type="journal article" date="2012" name="PLoS Pathog.">
        <title>Diverse lifestyles and strategies of plant pathogenesis encoded in the genomes of eighteen Dothideomycetes fungi.</title>
        <authorList>
            <person name="Ohm R.A."/>
            <person name="Feau N."/>
            <person name="Henrissat B."/>
            <person name="Schoch C.L."/>
            <person name="Horwitz B.A."/>
            <person name="Barry K.W."/>
            <person name="Condon B.J."/>
            <person name="Copeland A.C."/>
            <person name="Dhillon B."/>
            <person name="Glaser F."/>
            <person name="Hesse C.N."/>
            <person name="Kosti I."/>
            <person name="LaButti K."/>
            <person name="Lindquist E.A."/>
            <person name="Lucas S."/>
            <person name="Salamov A.A."/>
            <person name="Bradshaw R.E."/>
            <person name="Ciuffetti L."/>
            <person name="Hamelin R.C."/>
            <person name="Kema G.H.J."/>
            <person name="Lawrence C."/>
            <person name="Scott J.A."/>
            <person name="Spatafora J.W."/>
            <person name="Turgeon B.G."/>
            <person name="de Wit P.J.G.M."/>
            <person name="Zhong S."/>
            <person name="Goodwin S.B."/>
            <person name="Grigoriev I.V."/>
        </authorList>
    </citation>
    <scope>NUCLEOTIDE SEQUENCE [LARGE SCALE GENOMIC DNA]</scope>
    <source>
        <strain evidence="8">28A</strain>
    </source>
</reference>
<dbReference type="CDD" id="cd08368">
    <property type="entry name" value="LIM"/>
    <property type="match status" value="2"/>
</dbReference>
<gene>
    <name evidence="7" type="ORF">SETTUDRAFT_142154</name>
</gene>
<dbReference type="HOGENOM" id="CLU_009967_0_0_1"/>
<dbReference type="Proteomes" id="UP000016935">
    <property type="component" value="Unassembled WGS sequence"/>
</dbReference>
<keyword evidence="1 4" id="KW-0479">Metal-binding</keyword>
<feature type="compositionally biased region" description="Polar residues" evidence="5">
    <location>
        <begin position="122"/>
        <end position="131"/>
    </location>
</feature>
<feature type="compositionally biased region" description="Basic and acidic residues" evidence="5">
    <location>
        <begin position="80"/>
        <end position="92"/>
    </location>
</feature>
<dbReference type="PROSITE" id="PS50023">
    <property type="entry name" value="LIM_DOMAIN_2"/>
    <property type="match status" value="3"/>
</dbReference>
<accession>R0JXG8</accession>
<dbReference type="STRING" id="671987.R0JXG8"/>
<feature type="compositionally biased region" description="Low complexity" evidence="5">
    <location>
        <begin position="186"/>
        <end position="196"/>
    </location>
</feature>
<dbReference type="RefSeq" id="XP_008030453.1">
    <property type="nucleotide sequence ID" value="XM_008032262.1"/>
</dbReference>
<feature type="compositionally biased region" description="Polar residues" evidence="5">
    <location>
        <begin position="360"/>
        <end position="377"/>
    </location>
</feature>
<dbReference type="FunFam" id="2.10.110.10:FF:000113">
    <property type="entry name" value="LIM domain-containing protein"/>
    <property type="match status" value="1"/>
</dbReference>
<evidence type="ECO:0000256" key="4">
    <source>
        <dbReference type="PROSITE-ProRule" id="PRU00125"/>
    </source>
</evidence>
<dbReference type="eggNOG" id="KOG1703">
    <property type="taxonomic scope" value="Eukaryota"/>
</dbReference>
<evidence type="ECO:0000256" key="1">
    <source>
        <dbReference type="ARBA" id="ARBA00022723"/>
    </source>
</evidence>
<dbReference type="OrthoDB" id="15567at2759"/>
<feature type="compositionally biased region" description="Polar residues" evidence="5">
    <location>
        <begin position="388"/>
        <end position="404"/>
    </location>
</feature>
<feature type="domain" description="LIM zinc-binding" evidence="6">
    <location>
        <begin position="874"/>
        <end position="934"/>
    </location>
</feature>
<keyword evidence="2 4" id="KW-0862">Zinc</keyword>
<feature type="compositionally biased region" description="Polar residues" evidence="5">
    <location>
        <begin position="50"/>
        <end position="61"/>
    </location>
</feature>
<dbReference type="PROSITE" id="PS00478">
    <property type="entry name" value="LIM_DOMAIN_1"/>
    <property type="match status" value="2"/>
</dbReference>
<feature type="compositionally biased region" description="Basic and acidic residues" evidence="5">
    <location>
        <begin position="409"/>
        <end position="447"/>
    </location>
</feature>
<feature type="domain" description="LIM zinc-binding" evidence="6">
    <location>
        <begin position="935"/>
        <end position="995"/>
    </location>
</feature>
<proteinExistence type="predicted"/>
<dbReference type="PANTHER" id="PTHR24214">
    <property type="entry name" value="PDZ AND LIM DOMAIN PROTEIN ZASP"/>
    <property type="match status" value="1"/>
</dbReference>
<dbReference type="Gene3D" id="2.10.110.10">
    <property type="entry name" value="Cysteine Rich Protein"/>
    <property type="match status" value="3"/>
</dbReference>
<feature type="compositionally biased region" description="Basic and acidic residues" evidence="5">
    <location>
        <begin position="212"/>
        <end position="221"/>
    </location>
</feature>
<dbReference type="EMBL" id="KB908855">
    <property type="protein sequence ID" value="EOA82159.1"/>
    <property type="molecule type" value="Genomic_DNA"/>
</dbReference>
<organism evidence="7 8">
    <name type="scientific">Exserohilum turcicum (strain 28A)</name>
    <name type="common">Northern leaf blight fungus</name>
    <name type="synonym">Setosphaeria turcica</name>
    <dbReference type="NCBI Taxonomy" id="671987"/>
    <lineage>
        <taxon>Eukaryota</taxon>
        <taxon>Fungi</taxon>
        <taxon>Dikarya</taxon>
        <taxon>Ascomycota</taxon>
        <taxon>Pezizomycotina</taxon>
        <taxon>Dothideomycetes</taxon>
        <taxon>Pleosporomycetidae</taxon>
        <taxon>Pleosporales</taxon>
        <taxon>Pleosporineae</taxon>
        <taxon>Pleosporaceae</taxon>
        <taxon>Exserohilum</taxon>
    </lineage>
</organism>
<keyword evidence="8" id="KW-1185">Reference proteome</keyword>
<dbReference type="PANTHER" id="PTHR24214:SF62">
    <property type="entry name" value="LEUPAXIN"/>
    <property type="match status" value="1"/>
</dbReference>
<evidence type="ECO:0000259" key="6">
    <source>
        <dbReference type="PROSITE" id="PS50023"/>
    </source>
</evidence>
<feature type="compositionally biased region" description="Low complexity" evidence="5">
    <location>
        <begin position="601"/>
        <end position="616"/>
    </location>
</feature>
<dbReference type="SUPFAM" id="SSF57716">
    <property type="entry name" value="Glucocorticoid receptor-like (DNA-binding domain)"/>
    <property type="match status" value="3"/>
</dbReference>
<feature type="compositionally biased region" description="Gly residues" evidence="5">
    <location>
        <begin position="250"/>
        <end position="260"/>
    </location>
</feature>
<feature type="compositionally biased region" description="Basic and acidic residues" evidence="5">
    <location>
        <begin position="137"/>
        <end position="150"/>
    </location>
</feature>
<dbReference type="GeneID" id="19396659"/>
<evidence type="ECO:0000313" key="8">
    <source>
        <dbReference type="Proteomes" id="UP000016935"/>
    </source>
</evidence>
<dbReference type="FunFam" id="2.10.110.10:FF:000077">
    <property type="entry name" value="LIM domain protein"/>
    <property type="match status" value="1"/>
</dbReference>